<keyword evidence="7" id="KW-0472">Membrane</keyword>
<dbReference type="InterPro" id="IPR011990">
    <property type="entry name" value="TPR-like_helical_dom_sf"/>
</dbReference>
<dbReference type="InterPro" id="IPR003594">
    <property type="entry name" value="HATPase_dom"/>
</dbReference>
<evidence type="ECO:0000259" key="9">
    <source>
        <dbReference type="PROSITE" id="PS50110"/>
    </source>
</evidence>
<dbReference type="InterPro" id="IPR036097">
    <property type="entry name" value="HisK_dim/P_sf"/>
</dbReference>
<dbReference type="RefSeq" id="WP_035324765.1">
    <property type="nucleotide sequence ID" value="NZ_CP015125.1"/>
</dbReference>
<dbReference type="InterPro" id="IPR003661">
    <property type="entry name" value="HisK_dim/P_dom"/>
</dbReference>
<evidence type="ECO:0000256" key="2">
    <source>
        <dbReference type="ARBA" id="ARBA00012438"/>
    </source>
</evidence>
<dbReference type="InterPro" id="IPR004358">
    <property type="entry name" value="Sig_transdc_His_kin-like_C"/>
</dbReference>
<dbReference type="InterPro" id="IPR005467">
    <property type="entry name" value="His_kinase_dom"/>
</dbReference>
<dbReference type="Proteomes" id="UP000030140">
    <property type="component" value="Unassembled WGS sequence"/>
</dbReference>
<dbReference type="EMBL" id="JSAQ01000001">
    <property type="protein sequence ID" value="KGO05728.1"/>
    <property type="molecule type" value="Genomic_DNA"/>
</dbReference>
<dbReference type="SMART" id="SM00388">
    <property type="entry name" value="HisKA"/>
    <property type="match status" value="1"/>
</dbReference>
<evidence type="ECO:0000256" key="7">
    <source>
        <dbReference type="SAM" id="Phobius"/>
    </source>
</evidence>
<dbReference type="CDD" id="cd00082">
    <property type="entry name" value="HisKA"/>
    <property type="match status" value="1"/>
</dbReference>
<dbReference type="CDD" id="cd17546">
    <property type="entry name" value="REC_hyHK_CKI1_RcsC-like"/>
    <property type="match status" value="1"/>
</dbReference>
<evidence type="ECO:0000256" key="4">
    <source>
        <dbReference type="PROSITE-ProRule" id="PRU00169"/>
    </source>
</evidence>
<dbReference type="InterPro" id="IPR011006">
    <property type="entry name" value="CheY-like_superfamily"/>
</dbReference>
<proteinExistence type="predicted"/>
<dbReference type="GO" id="GO:0000155">
    <property type="term" value="F:phosphorelay sensor kinase activity"/>
    <property type="evidence" value="ECO:0007669"/>
    <property type="project" value="InterPro"/>
</dbReference>
<comment type="catalytic activity">
    <reaction evidence="1">
        <text>ATP + protein L-histidine = ADP + protein N-phospho-L-histidine.</text>
        <dbReference type="EC" id="2.7.13.3"/>
    </reaction>
</comment>
<dbReference type="KEGG" id="ddo:I597_2148"/>
<dbReference type="Gene3D" id="3.40.50.2300">
    <property type="match status" value="1"/>
</dbReference>
<accession>A0A0A2GT93</accession>
<dbReference type="SUPFAM" id="SSF52172">
    <property type="entry name" value="CheY-like"/>
    <property type="match status" value="1"/>
</dbReference>
<dbReference type="InterPro" id="IPR036890">
    <property type="entry name" value="HATPase_C_sf"/>
</dbReference>
<evidence type="ECO:0000256" key="3">
    <source>
        <dbReference type="ARBA" id="ARBA00022553"/>
    </source>
</evidence>
<dbReference type="Gene3D" id="1.10.287.130">
    <property type="match status" value="1"/>
</dbReference>
<gene>
    <name evidence="10" type="ORF">NV36_01925</name>
</gene>
<sequence length="715" mass="80960">MKNKLLIIIIVCCYGGLVYCQTGNSKVVDSVTVLLSLSKDENISGNYKEGLQYATSAVQYAHQNKDKSLQAKAYVSLANTYQAIKDYADAKKYYNLALDKNTDDYFVNVASLNGLGNIYSMDIATADTAAAFFERSIDYTLEAGNTEHSFYTYYNIAGMYLNFIDPDKAYPYILEANKLLPTIQEEDPIYELLQQLNFAIYYNQKENHRLALTYIDKALEIGEEHTLTRELIDIYDFKSEIHQELGEYDLALDNLRQHFYYKDLDFNEVKNLQIEQVEADFKVKEFQQKAEASRLKTNLITIIGVGTLLFIIICFLIFYNYKRRLSFLKLEKKNEALVQAKNEAEKANKIKSELLVNISHDLRTPLYGVLGITEMLIENSSAIDSQKELLNSLKFSGDHLKSVVDNILKIEEVETNKTSLQLSRVNLYTLLDNVVGSLDYLANQQETVLQLNISQNVSSYYLLDKSSLSEVLEKLIDNAIKYTKQGVVSVSVELLEKKQSKEYIKFQVSDTGKGISKEELSVIFENFKQGTIEQNVSYGIGLGLPIVKYLIQIMGSELMVESTVGQGSQFSFTLECENLSNNLIIDPVSQTKNLHILVVEDNKINQLVTQKLITSLGHSCTIAANGEEAIDEYNKTHFDLILMDLNMPVMNGFEASEVISRENKNVPIIALTALEISEVKERCDSVGLCTIINKPVDKNTIEKIINKTVLHKKLK</sequence>
<evidence type="ECO:0000256" key="5">
    <source>
        <dbReference type="PROSITE-ProRule" id="PRU00339"/>
    </source>
</evidence>
<keyword evidence="7" id="KW-1133">Transmembrane helix</keyword>
<dbReference type="PROSITE" id="PS50110">
    <property type="entry name" value="RESPONSE_REGULATORY"/>
    <property type="match status" value="1"/>
</dbReference>
<name>A0A0A2GT93_9FLAO</name>
<keyword evidence="6" id="KW-0175">Coiled coil</keyword>
<keyword evidence="5" id="KW-0802">TPR repeat</keyword>
<reference evidence="10 11" key="1">
    <citation type="submission" date="2014-10" db="EMBL/GenBank/DDBJ databases">
        <title>Draft genome sequence of the proteorhodopsin-containing marine bacterium Dokdonia donghaensis.</title>
        <authorList>
            <person name="Gomez-Consarnau L."/>
            <person name="Gonzalez J.M."/>
            <person name="Riedel T."/>
            <person name="Jaenicke S."/>
            <person name="Wagner-Doebler I."/>
            <person name="Fuhrman J.A."/>
        </authorList>
    </citation>
    <scope>NUCLEOTIDE SEQUENCE [LARGE SCALE GENOMIC DNA]</scope>
    <source>
        <strain evidence="10 11">DSW-1</strain>
    </source>
</reference>
<evidence type="ECO:0000259" key="8">
    <source>
        <dbReference type="PROSITE" id="PS50109"/>
    </source>
</evidence>
<keyword evidence="11" id="KW-1185">Reference proteome</keyword>
<dbReference type="SUPFAM" id="SSF55874">
    <property type="entry name" value="ATPase domain of HSP90 chaperone/DNA topoisomerase II/histidine kinase"/>
    <property type="match status" value="1"/>
</dbReference>
<feature type="domain" description="Response regulatory" evidence="9">
    <location>
        <begin position="595"/>
        <end position="709"/>
    </location>
</feature>
<dbReference type="PATRIC" id="fig|1300343.5.peg.2165"/>
<dbReference type="Gene3D" id="3.30.565.10">
    <property type="entry name" value="Histidine kinase-like ATPase, C-terminal domain"/>
    <property type="match status" value="1"/>
</dbReference>
<dbReference type="SUPFAM" id="SSF47384">
    <property type="entry name" value="Homodimeric domain of signal transducing histidine kinase"/>
    <property type="match status" value="1"/>
</dbReference>
<dbReference type="SMART" id="SM00448">
    <property type="entry name" value="REC"/>
    <property type="match status" value="1"/>
</dbReference>
<evidence type="ECO:0000313" key="11">
    <source>
        <dbReference type="Proteomes" id="UP000030140"/>
    </source>
</evidence>
<dbReference type="OrthoDB" id="4457677at2"/>
<protein>
    <recommendedName>
        <fullName evidence="2">histidine kinase</fullName>
        <ecNumber evidence="2">2.7.13.3</ecNumber>
    </recommendedName>
</protein>
<dbReference type="PANTHER" id="PTHR45339:SF5">
    <property type="entry name" value="HISTIDINE KINASE"/>
    <property type="match status" value="1"/>
</dbReference>
<keyword evidence="3 4" id="KW-0597">Phosphoprotein</keyword>
<dbReference type="AlphaFoldDB" id="A0A0A2GT93"/>
<dbReference type="PROSITE" id="PS50109">
    <property type="entry name" value="HIS_KIN"/>
    <property type="match status" value="1"/>
</dbReference>
<dbReference type="EC" id="2.7.13.3" evidence="2"/>
<dbReference type="Pfam" id="PF02518">
    <property type="entry name" value="HATPase_c"/>
    <property type="match status" value="1"/>
</dbReference>
<dbReference type="PROSITE" id="PS50005">
    <property type="entry name" value="TPR"/>
    <property type="match status" value="1"/>
</dbReference>
<dbReference type="Gene3D" id="1.25.40.10">
    <property type="entry name" value="Tetratricopeptide repeat domain"/>
    <property type="match status" value="2"/>
</dbReference>
<dbReference type="PRINTS" id="PR00344">
    <property type="entry name" value="BCTRLSENSOR"/>
</dbReference>
<feature type="domain" description="Histidine kinase" evidence="8">
    <location>
        <begin position="357"/>
        <end position="578"/>
    </location>
</feature>
<feature type="coiled-coil region" evidence="6">
    <location>
        <begin position="327"/>
        <end position="357"/>
    </location>
</feature>
<dbReference type="InterPro" id="IPR019734">
    <property type="entry name" value="TPR_rpt"/>
</dbReference>
<evidence type="ECO:0000313" key="10">
    <source>
        <dbReference type="EMBL" id="KGO05728.1"/>
    </source>
</evidence>
<dbReference type="Pfam" id="PF00072">
    <property type="entry name" value="Response_reg"/>
    <property type="match status" value="1"/>
</dbReference>
<dbReference type="InterPro" id="IPR001789">
    <property type="entry name" value="Sig_transdc_resp-reg_receiver"/>
</dbReference>
<dbReference type="PANTHER" id="PTHR45339">
    <property type="entry name" value="HYBRID SIGNAL TRANSDUCTION HISTIDINE KINASE J"/>
    <property type="match status" value="1"/>
</dbReference>
<evidence type="ECO:0000256" key="6">
    <source>
        <dbReference type="SAM" id="Coils"/>
    </source>
</evidence>
<evidence type="ECO:0000256" key="1">
    <source>
        <dbReference type="ARBA" id="ARBA00000085"/>
    </source>
</evidence>
<dbReference type="SMART" id="SM00387">
    <property type="entry name" value="HATPase_c"/>
    <property type="match status" value="1"/>
</dbReference>
<dbReference type="Pfam" id="PF00512">
    <property type="entry name" value="HisKA"/>
    <property type="match status" value="1"/>
</dbReference>
<comment type="caution">
    <text evidence="10">The sequence shown here is derived from an EMBL/GenBank/DDBJ whole genome shotgun (WGS) entry which is preliminary data.</text>
</comment>
<dbReference type="SUPFAM" id="SSF48452">
    <property type="entry name" value="TPR-like"/>
    <property type="match status" value="1"/>
</dbReference>
<dbReference type="SMART" id="SM00028">
    <property type="entry name" value="TPR"/>
    <property type="match status" value="3"/>
</dbReference>
<feature type="transmembrane region" description="Helical" evidence="7">
    <location>
        <begin position="299"/>
        <end position="319"/>
    </location>
</feature>
<keyword evidence="7" id="KW-0812">Transmembrane</keyword>
<feature type="modified residue" description="4-aspartylphosphate" evidence="4">
    <location>
        <position position="644"/>
    </location>
</feature>
<dbReference type="Pfam" id="PF13181">
    <property type="entry name" value="TPR_8"/>
    <property type="match status" value="1"/>
</dbReference>
<organism evidence="10 11">
    <name type="scientific">Dokdonia donghaensis DSW-1</name>
    <dbReference type="NCBI Taxonomy" id="1300343"/>
    <lineage>
        <taxon>Bacteria</taxon>
        <taxon>Pseudomonadati</taxon>
        <taxon>Bacteroidota</taxon>
        <taxon>Flavobacteriia</taxon>
        <taxon>Flavobacteriales</taxon>
        <taxon>Flavobacteriaceae</taxon>
        <taxon>Dokdonia</taxon>
    </lineage>
</organism>
<feature type="repeat" description="TPR" evidence="5">
    <location>
        <begin position="71"/>
        <end position="104"/>
    </location>
</feature>